<dbReference type="SMART" id="SM00386">
    <property type="entry name" value="HAT"/>
    <property type="match status" value="5"/>
</dbReference>
<keyword evidence="3" id="KW-0539">Nucleus</keyword>
<proteinExistence type="predicted"/>
<dbReference type="Proteomes" id="UP000327085">
    <property type="component" value="Chromosome 4"/>
</dbReference>
<evidence type="ECO:0000259" key="4">
    <source>
        <dbReference type="Pfam" id="PF05843"/>
    </source>
</evidence>
<dbReference type="GO" id="GO:0080188">
    <property type="term" value="P:gene silencing by siRNA-directed DNA methylation"/>
    <property type="evidence" value="ECO:0007669"/>
    <property type="project" value="TreeGrafter"/>
</dbReference>
<reference evidence="6" key="1">
    <citation type="journal article" date="2020" name="Plant J.">
        <title>Transposons played a major role in the diversification between the closely related almond and peach genomes: results from the almond genome sequence.</title>
        <authorList>
            <person name="Alioto T."/>
            <person name="Alexiou K.G."/>
            <person name="Bardil A."/>
            <person name="Barteri F."/>
            <person name="Castanera R."/>
            <person name="Cruz F."/>
            <person name="Dhingra A."/>
            <person name="Duval H."/>
            <person name="Fernandez I Marti A."/>
            <person name="Frias L."/>
            <person name="Galan B."/>
            <person name="Garcia J.L."/>
            <person name="Howad W."/>
            <person name="Gomez-Garrido J."/>
            <person name="Gut M."/>
            <person name="Julca I."/>
            <person name="Morata J."/>
            <person name="Puigdomenech P."/>
            <person name="Ribeca P."/>
            <person name="Rubio Cabetas M.J."/>
            <person name="Vlasova A."/>
            <person name="Wirthensohn M."/>
            <person name="Garcia-Mas J."/>
            <person name="Gabaldon T."/>
            <person name="Casacuberta J.M."/>
            <person name="Arus P."/>
        </authorList>
    </citation>
    <scope>NUCLEOTIDE SEQUENCE [LARGE SCALE GENOMIC DNA]</scope>
    <source>
        <strain evidence="6">cv. Texas</strain>
    </source>
</reference>
<gene>
    <name evidence="5" type="ORF">ALMOND_2B014488</name>
</gene>
<keyword evidence="2" id="KW-0677">Repeat</keyword>
<evidence type="ECO:0000256" key="1">
    <source>
        <dbReference type="ARBA" id="ARBA00004123"/>
    </source>
</evidence>
<dbReference type="GO" id="GO:0000244">
    <property type="term" value="P:spliceosomal tri-snRNP complex assembly"/>
    <property type="evidence" value="ECO:0007669"/>
    <property type="project" value="TreeGrafter"/>
</dbReference>
<accession>A0A5E4FZC8</accession>
<feature type="domain" description="Suppressor of forked" evidence="4">
    <location>
        <begin position="56"/>
        <end position="140"/>
    </location>
</feature>
<name>A0A5E4FZC8_PRUDU</name>
<dbReference type="Pfam" id="PF05843">
    <property type="entry name" value="Suf"/>
    <property type="match status" value="1"/>
</dbReference>
<dbReference type="InterPro" id="IPR008847">
    <property type="entry name" value="Suf"/>
</dbReference>
<dbReference type="EMBL" id="CABIKO010000261">
    <property type="protein sequence ID" value="VVA32772.1"/>
    <property type="molecule type" value="Genomic_DNA"/>
</dbReference>
<dbReference type="GO" id="GO:2000636">
    <property type="term" value="P:positive regulation of primary miRNA processing"/>
    <property type="evidence" value="ECO:0007669"/>
    <property type="project" value="TreeGrafter"/>
</dbReference>
<dbReference type="InterPro" id="IPR003107">
    <property type="entry name" value="HAT"/>
</dbReference>
<dbReference type="AlphaFoldDB" id="A0A5E4FZC8"/>
<dbReference type="InParanoid" id="A0A5E4FZC8"/>
<comment type="subcellular location">
    <subcellularLocation>
        <location evidence="1">Nucleus</location>
    </subcellularLocation>
</comment>
<evidence type="ECO:0000313" key="6">
    <source>
        <dbReference type="Proteomes" id="UP000327085"/>
    </source>
</evidence>
<dbReference type="InterPro" id="IPR011990">
    <property type="entry name" value="TPR-like_helical_dom_sf"/>
</dbReference>
<dbReference type="Gramene" id="VVA32772">
    <property type="protein sequence ID" value="VVA32772"/>
    <property type="gene ID" value="Prudul26B014488"/>
</dbReference>
<protein>
    <submittedName>
        <fullName evidence="5">PREDICTED: pre-mRNA-processing factor 6</fullName>
    </submittedName>
</protein>
<dbReference type="PANTHER" id="PTHR11246">
    <property type="entry name" value="PRE-MRNA SPLICING FACTOR"/>
    <property type="match status" value="1"/>
</dbReference>
<organism evidence="5 6">
    <name type="scientific">Prunus dulcis</name>
    <name type="common">Almond</name>
    <name type="synonym">Amygdalus dulcis</name>
    <dbReference type="NCBI Taxonomy" id="3755"/>
    <lineage>
        <taxon>Eukaryota</taxon>
        <taxon>Viridiplantae</taxon>
        <taxon>Streptophyta</taxon>
        <taxon>Embryophyta</taxon>
        <taxon>Tracheophyta</taxon>
        <taxon>Spermatophyta</taxon>
        <taxon>Magnoliopsida</taxon>
        <taxon>eudicotyledons</taxon>
        <taxon>Gunneridae</taxon>
        <taxon>Pentapetalae</taxon>
        <taxon>rosids</taxon>
        <taxon>fabids</taxon>
        <taxon>Rosales</taxon>
        <taxon>Rosaceae</taxon>
        <taxon>Amygdaloideae</taxon>
        <taxon>Amygdaleae</taxon>
        <taxon>Prunus</taxon>
    </lineage>
</organism>
<dbReference type="PANTHER" id="PTHR11246:SF1">
    <property type="entry name" value="PRE-MRNA-PROCESSING FACTOR 6"/>
    <property type="match status" value="1"/>
</dbReference>
<dbReference type="SUPFAM" id="SSF48452">
    <property type="entry name" value="TPR-like"/>
    <property type="match status" value="1"/>
</dbReference>
<dbReference type="InterPro" id="IPR045075">
    <property type="entry name" value="Syf1-like"/>
</dbReference>
<sequence length="268" mass="30893">MKSATIERGLGNVENESKLLDEGLKRFLSFFKLWLMLGQLEEQLDCLERAEAYDLGLKHCPNSILLWLSLANLEEKLNRVTSARSVLTLAKNKNPQIPQLWLAAIRAEMRHGNNKEADILMAMALDECPNSGILWVAYIESMAPLPRFQWKNKIMDALRKYDHYPHVSVDVAKLFWHHSEVVRARTWLNRVVTIALDIGDFWALYFKFELQHGTDENHKDVLRRCIAAQPKHGEKWQPISKALHNSHQPTEGILHQVVVELGKEESSQ</sequence>
<dbReference type="GO" id="GO:0046540">
    <property type="term" value="C:U4/U6 x U5 tri-snRNP complex"/>
    <property type="evidence" value="ECO:0007669"/>
    <property type="project" value="TreeGrafter"/>
</dbReference>
<dbReference type="GO" id="GO:0071013">
    <property type="term" value="C:catalytic step 2 spliceosome"/>
    <property type="evidence" value="ECO:0007669"/>
    <property type="project" value="TreeGrafter"/>
</dbReference>
<dbReference type="OMA" id="WVAYIES"/>
<evidence type="ECO:0000313" key="5">
    <source>
        <dbReference type="EMBL" id="VVA32772.1"/>
    </source>
</evidence>
<evidence type="ECO:0000256" key="2">
    <source>
        <dbReference type="ARBA" id="ARBA00022737"/>
    </source>
</evidence>
<evidence type="ECO:0000256" key="3">
    <source>
        <dbReference type="ARBA" id="ARBA00023242"/>
    </source>
</evidence>
<dbReference type="Gene3D" id="1.25.40.10">
    <property type="entry name" value="Tetratricopeptide repeat domain"/>
    <property type="match status" value="1"/>
</dbReference>